<evidence type="ECO:0000313" key="2">
    <source>
        <dbReference type="EMBL" id="RDW83143.1"/>
    </source>
</evidence>
<proteinExistence type="predicted"/>
<feature type="compositionally biased region" description="Basic residues" evidence="1">
    <location>
        <begin position="174"/>
        <end position="190"/>
    </location>
</feature>
<feature type="compositionally biased region" description="Low complexity" evidence="1">
    <location>
        <begin position="262"/>
        <end position="271"/>
    </location>
</feature>
<dbReference type="EMBL" id="PDLN01000006">
    <property type="protein sequence ID" value="RDW83143.1"/>
    <property type="molecule type" value="Genomic_DNA"/>
</dbReference>
<feature type="compositionally biased region" description="Polar residues" evidence="1">
    <location>
        <begin position="103"/>
        <end position="119"/>
    </location>
</feature>
<reference evidence="2 3" key="1">
    <citation type="journal article" date="2018" name="IMA Fungus">
        <title>IMA Genome-F 9: Draft genome sequence of Annulohypoxylon stygium, Aspergillus mulundensis, Berkeleyomyces basicola (syn. Thielaviopsis basicola), Ceratocystis smalleyi, two Cercospora beticola strains, Coleophoma cylindrospora, Fusarium fracticaudum, Phialophora cf. hyalina, and Morchella septimelata.</title>
        <authorList>
            <person name="Wingfield B.D."/>
            <person name="Bills G.F."/>
            <person name="Dong Y."/>
            <person name="Huang W."/>
            <person name="Nel W.J."/>
            <person name="Swalarsk-Parry B.S."/>
            <person name="Vaghefi N."/>
            <person name="Wilken P.M."/>
            <person name="An Z."/>
            <person name="de Beer Z.W."/>
            <person name="De Vos L."/>
            <person name="Chen L."/>
            <person name="Duong T.A."/>
            <person name="Gao Y."/>
            <person name="Hammerbacher A."/>
            <person name="Kikkert J.R."/>
            <person name="Li Y."/>
            <person name="Li H."/>
            <person name="Li K."/>
            <person name="Li Q."/>
            <person name="Liu X."/>
            <person name="Ma X."/>
            <person name="Naidoo K."/>
            <person name="Pethybridge S.J."/>
            <person name="Sun J."/>
            <person name="Steenkamp E.T."/>
            <person name="van der Nest M.A."/>
            <person name="van Wyk S."/>
            <person name="Wingfield M.J."/>
            <person name="Xiong C."/>
            <person name="Yue Q."/>
            <person name="Zhang X."/>
        </authorList>
    </citation>
    <scope>NUCLEOTIDE SEQUENCE [LARGE SCALE GENOMIC DNA]</scope>
    <source>
        <strain evidence="2 3">BP5796</strain>
    </source>
</reference>
<comment type="caution">
    <text evidence="2">The sequence shown here is derived from an EMBL/GenBank/DDBJ whole genome shotgun (WGS) entry which is preliminary data.</text>
</comment>
<organism evidence="2 3">
    <name type="scientific">Coleophoma crateriformis</name>
    <dbReference type="NCBI Taxonomy" id="565419"/>
    <lineage>
        <taxon>Eukaryota</taxon>
        <taxon>Fungi</taxon>
        <taxon>Dikarya</taxon>
        <taxon>Ascomycota</taxon>
        <taxon>Pezizomycotina</taxon>
        <taxon>Leotiomycetes</taxon>
        <taxon>Helotiales</taxon>
        <taxon>Dermateaceae</taxon>
        <taxon>Coleophoma</taxon>
    </lineage>
</organism>
<sequence>MCDWCRVETEGQGEDQIVEKGLDYVSNFDGGLSRSRKNKLAEEIDSLSDKPKNASRVLVKSPGGLKDYMRHEKRAEIRSNKLARNLPAQAQDSLEHLSLVQNASGSSVQEDGSNDNWRMSSADEAAGSGVESVKQQTYISIFDPIREPSFRPSNTKPLPKWMSLLPTNVHRCHGKRTKHAPIQRRTHRHGQYPPDEQDCVHRNPAAAVTEAGSLHQTHLTQVPQSAERQHDSSCSENCSSQERINRAKTTRNGRQELKPARRSQTSRSSYQTAFEHPVPLFISDQPAEVHRELHKKPSSCFFAPNHHDGVSCQGACYGLELQPSKPKPESVESSRIELSLQSSFRPSGPVVANSSEYVDRYQPKTQDPNYRSYVAKDVEPIMDRIRKQRTRKLDDGSEESKNKKTAIMKLIEDEFRTDPKRGDLNRELKNLFSEK</sequence>
<feature type="region of interest" description="Disordered" evidence="1">
    <location>
        <begin position="174"/>
        <end position="196"/>
    </location>
</feature>
<name>A0A3D8SA38_9HELO</name>
<accession>A0A3D8SA38</accession>
<dbReference type="OrthoDB" id="8062037at2759"/>
<keyword evidence="3" id="KW-1185">Reference proteome</keyword>
<dbReference type="AlphaFoldDB" id="A0A3D8SA38"/>
<protein>
    <submittedName>
        <fullName evidence="2">Uncharacterized protein</fullName>
    </submittedName>
</protein>
<feature type="region of interest" description="Disordered" evidence="1">
    <location>
        <begin position="214"/>
        <end position="271"/>
    </location>
</feature>
<gene>
    <name evidence="2" type="ORF">BP5796_04634</name>
</gene>
<feature type="compositionally biased region" description="Polar residues" evidence="1">
    <location>
        <begin position="214"/>
        <end position="226"/>
    </location>
</feature>
<dbReference type="Proteomes" id="UP000256328">
    <property type="component" value="Unassembled WGS sequence"/>
</dbReference>
<evidence type="ECO:0000313" key="3">
    <source>
        <dbReference type="Proteomes" id="UP000256328"/>
    </source>
</evidence>
<evidence type="ECO:0000256" key="1">
    <source>
        <dbReference type="SAM" id="MobiDB-lite"/>
    </source>
</evidence>
<feature type="region of interest" description="Disordered" evidence="1">
    <location>
        <begin position="103"/>
        <end position="131"/>
    </location>
</feature>